<sequence length="192" mass="21737">MTIPTATEILDLLKQARPRPTSEAPRDARGIYGLFDHTGTFRYIGSTSSSAETFYKRIHQRHRTGSETHSHYFAHMYNTGRMWVDRTDPETTIEMKIVRRLRQAFVASHCGCTWVPLPDHADIAALEAEVIAVAPSEMVAWNRRGMAVYDEPVDLVDALIGQMELSPFERAALTRQLRPWQHLSGGCCLRAP</sequence>
<dbReference type="Proteomes" id="UP000198539">
    <property type="component" value="Unassembled WGS sequence"/>
</dbReference>
<keyword evidence="2" id="KW-1185">Reference proteome</keyword>
<evidence type="ECO:0000313" key="1">
    <source>
        <dbReference type="EMBL" id="SDW06360.1"/>
    </source>
</evidence>
<dbReference type="EMBL" id="FNOM01000001">
    <property type="protein sequence ID" value="SDW06360.1"/>
    <property type="molecule type" value="Genomic_DNA"/>
</dbReference>
<dbReference type="AlphaFoldDB" id="A0A1H2QHF6"/>
<dbReference type="OrthoDB" id="9803913at2"/>
<dbReference type="STRING" id="564137.SAMN04488238_1015"/>
<evidence type="ECO:0000313" key="2">
    <source>
        <dbReference type="Proteomes" id="UP000198539"/>
    </source>
</evidence>
<dbReference type="RefSeq" id="WP_092884173.1">
    <property type="nucleotide sequence ID" value="NZ_CP061498.1"/>
</dbReference>
<gene>
    <name evidence="1" type="ORF">SAMN04488238_1015</name>
</gene>
<evidence type="ECO:0008006" key="3">
    <source>
        <dbReference type="Google" id="ProtNLM"/>
    </source>
</evidence>
<accession>A0A1H2QHF6</accession>
<proteinExistence type="predicted"/>
<name>A0A1H2QHF6_9RHOB</name>
<reference evidence="1 2" key="1">
    <citation type="submission" date="2016-10" db="EMBL/GenBank/DDBJ databases">
        <authorList>
            <person name="de Groot N.N."/>
        </authorList>
    </citation>
    <scope>NUCLEOTIDE SEQUENCE [LARGE SCALE GENOMIC DNA]</scope>
    <source>
        <strain evidence="1 2">CGMCC 1.8894</strain>
    </source>
</reference>
<organism evidence="1 2">
    <name type="scientific">Roseicitreum antarcticum</name>
    <dbReference type="NCBI Taxonomy" id="564137"/>
    <lineage>
        <taxon>Bacteria</taxon>
        <taxon>Pseudomonadati</taxon>
        <taxon>Pseudomonadota</taxon>
        <taxon>Alphaproteobacteria</taxon>
        <taxon>Rhodobacterales</taxon>
        <taxon>Paracoccaceae</taxon>
        <taxon>Roseicitreum</taxon>
    </lineage>
</organism>
<protein>
    <recommendedName>
        <fullName evidence="3">GIY-YIG domain-containing protein</fullName>
    </recommendedName>
</protein>